<dbReference type="EMBL" id="JASPKY010000371">
    <property type="protein sequence ID" value="KAK9703375.1"/>
    <property type="molecule type" value="Genomic_DNA"/>
</dbReference>
<dbReference type="InterPro" id="IPR006578">
    <property type="entry name" value="MADF-dom"/>
</dbReference>
<proteinExistence type="predicted"/>
<name>A0AAW1JHQ6_POPJA</name>
<protein>
    <submittedName>
        <fullName evidence="2">Alcohol dehydrogenase transcription factor Myb/SANT-like</fullName>
    </submittedName>
</protein>
<evidence type="ECO:0000313" key="2">
    <source>
        <dbReference type="EMBL" id="KAK9703375.1"/>
    </source>
</evidence>
<gene>
    <name evidence="2" type="ORF">QE152_g29378</name>
</gene>
<dbReference type="PANTHER" id="PTHR21505:SF12">
    <property type="entry name" value="MADF DOMAIN-CONTAINING PROTEIN-RELATED"/>
    <property type="match status" value="1"/>
</dbReference>
<dbReference type="PANTHER" id="PTHR21505">
    <property type="entry name" value="MADF DOMAIN-CONTAINING PROTEIN-RELATED"/>
    <property type="match status" value="1"/>
</dbReference>
<feature type="domain" description="MADF" evidence="1">
    <location>
        <begin position="4"/>
        <end position="82"/>
    </location>
</feature>
<dbReference type="Proteomes" id="UP001458880">
    <property type="component" value="Unassembled WGS sequence"/>
</dbReference>
<evidence type="ECO:0000313" key="3">
    <source>
        <dbReference type="Proteomes" id="UP001458880"/>
    </source>
</evidence>
<reference evidence="2 3" key="1">
    <citation type="journal article" date="2024" name="BMC Genomics">
        <title>De novo assembly and annotation of Popillia japonica's genome with initial clues to its potential as an invasive pest.</title>
        <authorList>
            <person name="Cucini C."/>
            <person name="Boschi S."/>
            <person name="Funari R."/>
            <person name="Cardaioli E."/>
            <person name="Iannotti N."/>
            <person name="Marturano G."/>
            <person name="Paoli F."/>
            <person name="Bruttini M."/>
            <person name="Carapelli A."/>
            <person name="Frati F."/>
            <person name="Nardi F."/>
        </authorList>
    </citation>
    <scope>NUCLEOTIDE SEQUENCE [LARGE SCALE GENOMIC DNA]</scope>
    <source>
        <strain evidence="2">DMR45628</strain>
    </source>
</reference>
<sequence length="228" mass="26079">MVDHINYKNKSKRRAALNSIALELNKSLCLNVDSDRIVKKINGLRTTFMQELNKIKKSKITGSSSEEIYIPTWWCYDLLLFLVNGKTLEKGESNLSNRTKYEASLKALPNNVLSTEEEDEQEVMFDGTLTEFNNNNIDMESLGSPGRSSTPAPQFFQVAPPKKRKKENCSDEKTEFLRYSSAALKLIATKSQEIDHIAAFCQMLDKEMRLIKNEEKVRSLKKKIIFSV</sequence>
<accession>A0AAW1JHQ6</accession>
<dbReference type="AlphaFoldDB" id="A0AAW1JHQ6"/>
<organism evidence="2 3">
    <name type="scientific">Popillia japonica</name>
    <name type="common">Japanese beetle</name>
    <dbReference type="NCBI Taxonomy" id="7064"/>
    <lineage>
        <taxon>Eukaryota</taxon>
        <taxon>Metazoa</taxon>
        <taxon>Ecdysozoa</taxon>
        <taxon>Arthropoda</taxon>
        <taxon>Hexapoda</taxon>
        <taxon>Insecta</taxon>
        <taxon>Pterygota</taxon>
        <taxon>Neoptera</taxon>
        <taxon>Endopterygota</taxon>
        <taxon>Coleoptera</taxon>
        <taxon>Polyphaga</taxon>
        <taxon>Scarabaeiformia</taxon>
        <taxon>Scarabaeidae</taxon>
        <taxon>Rutelinae</taxon>
        <taxon>Popillia</taxon>
    </lineage>
</organism>
<evidence type="ECO:0000259" key="1">
    <source>
        <dbReference type="Pfam" id="PF10545"/>
    </source>
</evidence>
<dbReference type="SMART" id="SM00595">
    <property type="entry name" value="MADF"/>
    <property type="match status" value="1"/>
</dbReference>
<keyword evidence="3" id="KW-1185">Reference proteome</keyword>
<comment type="caution">
    <text evidence="2">The sequence shown here is derived from an EMBL/GenBank/DDBJ whole genome shotgun (WGS) entry which is preliminary data.</text>
</comment>
<dbReference type="Pfam" id="PF10545">
    <property type="entry name" value="MADF_DNA_bdg"/>
    <property type="match status" value="1"/>
</dbReference>